<comment type="caution">
    <text evidence="3">The sequence shown here is derived from an EMBL/GenBank/DDBJ whole genome shotgun (WGS) entry which is preliminary data.</text>
</comment>
<dbReference type="GO" id="GO:0003677">
    <property type="term" value="F:DNA binding"/>
    <property type="evidence" value="ECO:0007669"/>
    <property type="project" value="InterPro"/>
</dbReference>
<sequence>MKTVEEIEVVDSDECLTALDQLDSRPAITKVEAFLKMKKSVIWEEFEVVPASLEGTFHVTSNVCYNRIGVVEMELVRWCNNMDDVILRNMARSMKIKFYKYWGSVEKINPLMLISVILDPRYKLGYLRYIFDTAYPFEIAMDMEFKVKDHLARLYEAYSAEIPVNMAETGVESTSESVFSTGGRVLSNFRSSLHWETAEGLICLQNWLGPNTNTIESKEILEELIQSKEIAASTSTCSKKQKSPMVIDE</sequence>
<dbReference type="GO" id="GO:0046983">
    <property type="term" value="F:protein dimerization activity"/>
    <property type="evidence" value="ECO:0007669"/>
    <property type="project" value="InterPro"/>
</dbReference>
<dbReference type="Pfam" id="PF05699">
    <property type="entry name" value="Dimer_Tnp_hAT"/>
    <property type="match status" value="1"/>
</dbReference>
<keyword evidence="4" id="KW-1185">Reference proteome</keyword>
<evidence type="ECO:0000259" key="2">
    <source>
        <dbReference type="Pfam" id="PF14372"/>
    </source>
</evidence>
<reference evidence="3" key="1">
    <citation type="journal article" date="2023" name="Science">
        <title>Elucidation of the pathway for biosynthesis of saponin adjuvants from the soapbark tree.</title>
        <authorList>
            <person name="Reed J."/>
            <person name="Orme A."/>
            <person name="El-Demerdash A."/>
            <person name="Owen C."/>
            <person name="Martin L.B.B."/>
            <person name="Misra R.C."/>
            <person name="Kikuchi S."/>
            <person name="Rejzek M."/>
            <person name="Martin A.C."/>
            <person name="Harkess A."/>
            <person name="Leebens-Mack J."/>
            <person name="Louveau T."/>
            <person name="Stephenson M.J."/>
            <person name="Osbourn A."/>
        </authorList>
    </citation>
    <scope>NUCLEOTIDE SEQUENCE</scope>
    <source>
        <strain evidence="3">S10</strain>
    </source>
</reference>
<organism evidence="3 4">
    <name type="scientific">Quillaja saponaria</name>
    <name type="common">Soap bark tree</name>
    <dbReference type="NCBI Taxonomy" id="32244"/>
    <lineage>
        <taxon>Eukaryota</taxon>
        <taxon>Viridiplantae</taxon>
        <taxon>Streptophyta</taxon>
        <taxon>Embryophyta</taxon>
        <taxon>Tracheophyta</taxon>
        <taxon>Spermatophyta</taxon>
        <taxon>Magnoliopsida</taxon>
        <taxon>eudicotyledons</taxon>
        <taxon>Gunneridae</taxon>
        <taxon>Pentapetalae</taxon>
        <taxon>rosids</taxon>
        <taxon>fabids</taxon>
        <taxon>Fabales</taxon>
        <taxon>Quillajaceae</taxon>
        <taxon>Quillaja</taxon>
    </lineage>
</organism>
<evidence type="ECO:0000313" key="4">
    <source>
        <dbReference type="Proteomes" id="UP001163823"/>
    </source>
</evidence>
<dbReference type="KEGG" id="qsa:O6P43_030063"/>
<dbReference type="PANTHER" id="PTHR23272:SF161">
    <property type="entry name" value="ZINC FINGER BED DOMAIN-CONTAINING PROTEIN RICESLEEPER 1-LIKE"/>
    <property type="match status" value="1"/>
</dbReference>
<dbReference type="SUPFAM" id="SSF53098">
    <property type="entry name" value="Ribonuclease H-like"/>
    <property type="match status" value="1"/>
</dbReference>
<gene>
    <name evidence="3" type="ORF">O6P43_030063</name>
</gene>
<dbReference type="AlphaFoldDB" id="A0AAD7L1A4"/>
<feature type="domain" description="hAT-like transposase RNase-H fold" evidence="2">
    <location>
        <begin position="58"/>
        <end position="158"/>
    </location>
</feature>
<dbReference type="Proteomes" id="UP001163823">
    <property type="component" value="Chromosome 12"/>
</dbReference>
<dbReference type="InterPro" id="IPR012337">
    <property type="entry name" value="RNaseH-like_sf"/>
</dbReference>
<dbReference type="InterPro" id="IPR025525">
    <property type="entry name" value="hAT-like_transposase_RNase-H"/>
</dbReference>
<evidence type="ECO:0000313" key="3">
    <source>
        <dbReference type="EMBL" id="KAJ7949764.1"/>
    </source>
</evidence>
<evidence type="ECO:0000259" key="1">
    <source>
        <dbReference type="Pfam" id="PF05699"/>
    </source>
</evidence>
<proteinExistence type="predicted"/>
<accession>A0AAD7L1A4</accession>
<dbReference type="EMBL" id="JARAOO010000012">
    <property type="protein sequence ID" value="KAJ7949764.1"/>
    <property type="molecule type" value="Genomic_DNA"/>
</dbReference>
<dbReference type="InterPro" id="IPR008906">
    <property type="entry name" value="HATC_C_dom"/>
</dbReference>
<dbReference type="Pfam" id="PF14372">
    <property type="entry name" value="hAT-like_RNase-H"/>
    <property type="match status" value="1"/>
</dbReference>
<name>A0AAD7L1A4_QUISA</name>
<dbReference type="PANTHER" id="PTHR23272">
    <property type="entry name" value="BED FINGER-RELATED"/>
    <property type="match status" value="1"/>
</dbReference>
<protein>
    <submittedName>
        <fullName evidence="3">Zinc finger BED domain-containing protein RICESLEEPER 2-like</fullName>
    </submittedName>
</protein>
<feature type="domain" description="HAT C-terminal dimerisation" evidence="1">
    <location>
        <begin position="174"/>
        <end position="208"/>
    </location>
</feature>